<dbReference type="RefSeq" id="WP_066827505.1">
    <property type="nucleotide sequence ID" value="NZ_LTBA01000082.1"/>
</dbReference>
<dbReference type="EMBL" id="LTBA01000082">
    <property type="protein sequence ID" value="KYH30052.1"/>
    <property type="molecule type" value="Genomic_DNA"/>
</dbReference>
<proteinExistence type="predicted"/>
<evidence type="ECO:0000313" key="3">
    <source>
        <dbReference type="Proteomes" id="UP000075531"/>
    </source>
</evidence>
<organism evidence="2 3">
    <name type="scientific">Clostridium tepidiprofundi DSM 19306</name>
    <dbReference type="NCBI Taxonomy" id="1121338"/>
    <lineage>
        <taxon>Bacteria</taxon>
        <taxon>Bacillati</taxon>
        <taxon>Bacillota</taxon>
        <taxon>Clostridia</taxon>
        <taxon>Eubacteriales</taxon>
        <taxon>Clostridiaceae</taxon>
        <taxon>Clostridium</taxon>
    </lineage>
</organism>
<reference evidence="2 3" key="1">
    <citation type="submission" date="2016-02" db="EMBL/GenBank/DDBJ databases">
        <title>Genome sequence of Clostridium tepidiprofundi DSM 19306.</title>
        <authorList>
            <person name="Poehlein A."/>
            <person name="Daniel R."/>
        </authorList>
    </citation>
    <scope>NUCLEOTIDE SEQUENCE [LARGE SCALE GENOMIC DNA]</scope>
    <source>
        <strain evidence="2 3">DSM 19306</strain>
    </source>
</reference>
<keyword evidence="3" id="KW-1185">Reference proteome</keyword>
<sequence>MKIQSVSAAKDNKNVSTSIKSIEGKNSTNKMQDKKEISNSESKIFINEKSVKDKKSTFPFGMSKDELMIKLKKLKLKVKGEIEITSSKEDPELGNPIIMTDDISFSFDRNNQLLYAIGIKQNIPTSLGLKNGDSLEKIVKLYGTNYKKYNPGNGFVYEYCFNNHYFRVFIEQDKVTGWAVSKYKFLK</sequence>
<dbReference type="AlphaFoldDB" id="A0A151AR27"/>
<comment type="caution">
    <text evidence="2">The sequence shown here is derived from an EMBL/GenBank/DDBJ whole genome shotgun (WGS) entry which is preliminary data.</text>
</comment>
<dbReference type="OrthoDB" id="9762883at2"/>
<feature type="compositionally biased region" description="Polar residues" evidence="1">
    <location>
        <begin position="14"/>
        <end position="30"/>
    </location>
</feature>
<gene>
    <name evidence="2" type="ORF">CLTEP_26930</name>
</gene>
<protein>
    <submittedName>
        <fullName evidence="2">Uncharacterized protein</fullName>
    </submittedName>
</protein>
<dbReference type="Proteomes" id="UP000075531">
    <property type="component" value="Unassembled WGS sequence"/>
</dbReference>
<accession>A0A151AR27</accession>
<evidence type="ECO:0000256" key="1">
    <source>
        <dbReference type="SAM" id="MobiDB-lite"/>
    </source>
</evidence>
<evidence type="ECO:0000313" key="2">
    <source>
        <dbReference type="EMBL" id="KYH30052.1"/>
    </source>
</evidence>
<feature type="region of interest" description="Disordered" evidence="1">
    <location>
        <begin position="1"/>
        <end position="39"/>
    </location>
</feature>
<name>A0A151AR27_9CLOT</name>
<dbReference type="PATRIC" id="fig|1121338.3.peg.2817"/>